<organism evidence="2 3">
    <name type="scientific">Oleiharenicola lentus</name>
    <dbReference type="NCBI Taxonomy" id="2508720"/>
    <lineage>
        <taxon>Bacteria</taxon>
        <taxon>Pseudomonadati</taxon>
        <taxon>Verrucomicrobiota</taxon>
        <taxon>Opitutia</taxon>
        <taxon>Opitutales</taxon>
        <taxon>Opitutaceae</taxon>
        <taxon>Oleiharenicola</taxon>
    </lineage>
</organism>
<keyword evidence="1" id="KW-1133">Transmembrane helix</keyword>
<name>A0A4Q1C8C7_9BACT</name>
<keyword evidence="1" id="KW-0812">Transmembrane</keyword>
<dbReference type="RefSeq" id="WP_129046563.1">
    <property type="nucleotide sequence ID" value="NZ_SDHX01000001.1"/>
</dbReference>
<dbReference type="AlphaFoldDB" id="A0A4Q1C8C7"/>
<accession>A0A4Q1C8C7</accession>
<feature type="transmembrane region" description="Helical" evidence="1">
    <location>
        <begin position="6"/>
        <end position="23"/>
    </location>
</feature>
<dbReference type="OrthoDB" id="200223at2"/>
<keyword evidence="1" id="KW-0472">Membrane</keyword>
<sequence>MSVIPLTVFFSLLLAGTFVVLFLHEQRRRHLTSPERDSLLPLADEFPQASGAQHHADRACACRSGQRTPCAHCLRRRDEQDPAHF</sequence>
<protein>
    <submittedName>
        <fullName evidence="2">Uncharacterized protein</fullName>
    </submittedName>
</protein>
<evidence type="ECO:0000313" key="3">
    <source>
        <dbReference type="Proteomes" id="UP000290218"/>
    </source>
</evidence>
<dbReference type="Proteomes" id="UP000290218">
    <property type="component" value="Unassembled WGS sequence"/>
</dbReference>
<gene>
    <name evidence="2" type="ORF">ESB00_04685</name>
</gene>
<dbReference type="EMBL" id="SDHX01000001">
    <property type="protein sequence ID" value="RXK55197.1"/>
    <property type="molecule type" value="Genomic_DNA"/>
</dbReference>
<evidence type="ECO:0000313" key="2">
    <source>
        <dbReference type="EMBL" id="RXK55197.1"/>
    </source>
</evidence>
<evidence type="ECO:0000256" key="1">
    <source>
        <dbReference type="SAM" id="Phobius"/>
    </source>
</evidence>
<proteinExistence type="predicted"/>
<reference evidence="2 3" key="1">
    <citation type="submission" date="2019-01" db="EMBL/GenBank/DDBJ databases">
        <title>Lacunisphaera sp. strain TWA-58.</title>
        <authorList>
            <person name="Chen W.-M."/>
        </authorList>
    </citation>
    <scope>NUCLEOTIDE SEQUENCE [LARGE SCALE GENOMIC DNA]</scope>
    <source>
        <strain evidence="2 3">TWA-58</strain>
    </source>
</reference>
<comment type="caution">
    <text evidence="2">The sequence shown here is derived from an EMBL/GenBank/DDBJ whole genome shotgun (WGS) entry which is preliminary data.</text>
</comment>
<keyword evidence="3" id="KW-1185">Reference proteome</keyword>